<dbReference type="PANTHER" id="PTHR43157:SF31">
    <property type="entry name" value="PHOSPHATIDYLINOSITOL-GLYCAN BIOSYNTHESIS CLASS F PROTEIN"/>
    <property type="match status" value="1"/>
</dbReference>
<name>A0A6A6UF74_9PEZI</name>
<organism evidence="2 3">
    <name type="scientific">Microthyrium microscopicum</name>
    <dbReference type="NCBI Taxonomy" id="703497"/>
    <lineage>
        <taxon>Eukaryota</taxon>
        <taxon>Fungi</taxon>
        <taxon>Dikarya</taxon>
        <taxon>Ascomycota</taxon>
        <taxon>Pezizomycotina</taxon>
        <taxon>Dothideomycetes</taxon>
        <taxon>Dothideomycetes incertae sedis</taxon>
        <taxon>Microthyriales</taxon>
        <taxon>Microthyriaceae</taxon>
        <taxon>Microthyrium</taxon>
    </lineage>
</organism>
<reference evidence="2" key="1">
    <citation type="journal article" date="2020" name="Stud. Mycol.">
        <title>101 Dothideomycetes genomes: a test case for predicting lifestyles and emergence of pathogens.</title>
        <authorList>
            <person name="Haridas S."/>
            <person name="Albert R."/>
            <person name="Binder M."/>
            <person name="Bloem J."/>
            <person name="Labutti K."/>
            <person name="Salamov A."/>
            <person name="Andreopoulos B."/>
            <person name="Baker S."/>
            <person name="Barry K."/>
            <person name="Bills G."/>
            <person name="Bluhm B."/>
            <person name="Cannon C."/>
            <person name="Castanera R."/>
            <person name="Culley D."/>
            <person name="Daum C."/>
            <person name="Ezra D."/>
            <person name="Gonzalez J."/>
            <person name="Henrissat B."/>
            <person name="Kuo A."/>
            <person name="Liang C."/>
            <person name="Lipzen A."/>
            <person name="Lutzoni F."/>
            <person name="Magnuson J."/>
            <person name="Mondo S."/>
            <person name="Nolan M."/>
            <person name="Ohm R."/>
            <person name="Pangilinan J."/>
            <person name="Park H.-J."/>
            <person name="Ramirez L."/>
            <person name="Alfaro M."/>
            <person name="Sun H."/>
            <person name="Tritt A."/>
            <person name="Yoshinaga Y."/>
            <person name="Zwiers L.-H."/>
            <person name="Turgeon B."/>
            <person name="Goodwin S."/>
            <person name="Spatafora J."/>
            <person name="Crous P."/>
            <person name="Grigoriev I."/>
        </authorList>
    </citation>
    <scope>NUCLEOTIDE SEQUENCE</scope>
    <source>
        <strain evidence="2">CBS 115976</strain>
    </source>
</reference>
<dbReference type="Pfam" id="PF00106">
    <property type="entry name" value="adh_short"/>
    <property type="match status" value="1"/>
</dbReference>
<evidence type="ECO:0000313" key="2">
    <source>
        <dbReference type="EMBL" id="KAF2669534.1"/>
    </source>
</evidence>
<dbReference type="SUPFAM" id="SSF51735">
    <property type="entry name" value="NAD(P)-binding Rossmann-fold domains"/>
    <property type="match status" value="1"/>
</dbReference>
<proteinExistence type="predicted"/>
<dbReference type="PRINTS" id="PR00081">
    <property type="entry name" value="GDHRDH"/>
</dbReference>
<dbReference type="Proteomes" id="UP000799302">
    <property type="component" value="Unassembled WGS sequence"/>
</dbReference>
<dbReference type="AlphaFoldDB" id="A0A6A6UF74"/>
<dbReference type="Gene3D" id="3.40.50.720">
    <property type="entry name" value="NAD(P)-binding Rossmann-like Domain"/>
    <property type="match status" value="1"/>
</dbReference>
<gene>
    <name evidence="2" type="ORF">BT63DRAFT_387881</name>
</gene>
<dbReference type="OrthoDB" id="542013at2759"/>
<protein>
    <submittedName>
        <fullName evidence="2">NAD(P)-binding protein</fullName>
    </submittedName>
</protein>
<dbReference type="InterPro" id="IPR002347">
    <property type="entry name" value="SDR_fam"/>
</dbReference>
<keyword evidence="1" id="KW-0560">Oxidoreductase</keyword>
<dbReference type="InterPro" id="IPR036291">
    <property type="entry name" value="NAD(P)-bd_dom_sf"/>
</dbReference>
<dbReference type="GO" id="GO:0016491">
    <property type="term" value="F:oxidoreductase activity"/>
    <property type="evidence" value="ECO:0007669"/>
    <property type="project" value="UniProtKB-KW"/>
</dbReference>
<dbReference type="PANTHER" id="PTHR43157">
    <property type="entry name" value="PHOSPHATIDYLINOSITOL-GLYCAN BIOSYNTHESIS CLASS F PROTEIN-RELATED"/>
    <property type="match status" value="1"/>
</dbReference>
<accession>A0A6A6UF74</accession>
<keyword evidence="3" id="KW-1185">Reference proteome</keyword>
<dbReference type="EMBL" id="MU004235">
    <property type="protein sequence ID" value="KAF2669534.1"/>
    <property type="molecule type" value="Genomic_DNA"/>
</dbReference>
<evidence type="ECO:0000256" key="1">
    <source>
        <dbReference type="ARBA" id="ARBA00023002"/>
    </source>
</evidence>
<evidence type="ECO:0000313" key="3">
    <source>
        <dbReference type="Proteomes" id="UP000799302"/>
    </source>
</evidence>
<sequence>MSLSFFAGWVKGQWTFTPPVPTTTYTGQTVIVTGANIGLGLEAARHIVNLDAARVILAVRTLKKGETAKTDIEATTGRKGVVEVWQLDLSSYASVKEFAAKASKLDRLDILLENAGIATEKFTLLEDNESTITVNVVSTYLLALLLLPILKSTAATTGKKSYLTIVSSEMHFMTQAPYLTSLPPTTSIFATLNDPNAKYQSDRYQLSKLLEVFASRQMVDDYMSNPDYPVITNFLTPGLCKSELMREAGLKGTIVKTAFGARTTEVGSRTLVHATQAGQDSHGRFLMNCQIRDVAPLVESEKGVVLQRRVWEELSAKLEKIQPGILKNF</sequence>